<organism evidence="2 3">
    <name type="scientific">Kibdelosporangium lantanae</name>
    <dbReference type="NCBI Taxonomy" id="1497396"/>
    <lineage>
        <taxon>Bacteria</taxon>
        <taxon>Bacillati</taxon>
        <taxon>Actinomycetota</taxon>
        <taxon>Actinomycetes</taxon>
        <taxon>Pseudonocardiales</taxon>
        <taxon>Pseudonocardiaceae</taxon>
        <taxon>Kibdelosporangium</taxon>
    </lineage>
</organism>
<keyword evidence="3" id="KW-1185">Reference proteome</keyword>
<gene>
    <name evidence="2" type="ORF">ACFQ1S_25360</name>
</gene>
<evidence type="ECO:0000313" key="3">
    <source>
        <dbReference type="Proteomes" id="UP001597045"/>
    </source>
</evidence>
<evidence type="ECO:0000313" key="2">
    <source>
        <dbReference type="EMBL" id="MFD1048621.1"/>
    </source>
</evidence>
<comment type="caution">
    <text evidence="2">The sequence shown here is derived from an EMBL/GenBank/DDBJ whole genome shotgun (WGS) entry which is preliminary data.</text>
</comment>
<dbReference type="EMBL" id="JBHTIS010001703">
    <property type="protein sequence ID" value="MFD1048621.1"/>
    <property type="molecule type" value="Genomic_DNA"/>
</dbReference>
<dbReference type="SUPFAM" id="SSF55961">
    <property type="entry name" value="Bet v1-like"/>
    <property type="match status" value="1"/>
</dbReference>
<reference evidence="3" key="1">
    <citation type="journal article" date="2019" name="Int. J. Syst. Evol. Microbiol.">
        <title>The Global Catalogue of Microorganisms (GCM) 10K type strain sequencing project: providing services to taxonomists for standard genome sequencing and annotation.</title>
        <authorList>
            <consortium name="The Broad Institute Genomics Platform"/>
            <consortium name="The Broad Institute Genome Sequencing Center for Infectious Disease"/>
            <person name="Wu L."/>
            <person name="Ma J."/>
        </authorList>
    </citation>
    <scope>NUCLEOTIDE SEQUENCE [LARGE SCALE GENOMIC DNA]</scope>
    <source>
        <strain evidence="3">JCM 31486</strain>
    </source>
</reference>
<dbReference type="Proteomes" id="UP001597045">
    <property type="component" value="Unassembled WGS sequence"/>
</dbReference>
<dbReference type="Pfam" id="PF10604">
    <property type="entry name" value="Polyketide_cyc2"/>
    <property type="match status" value="1"/>
</dbReference>
<dbReference type="Gene3D" id="3.30.530.20">
    <property type="match status" value="1"/>
</dbReference>
<dbReference type="InterPro" id="IPR019587">
    <property type="entry name" value="Polyketide_cyclase/dehydratase"/>
</dbReference>
<dbReference type="InterPro" id="IPR023393">
    <property type="entry name" value="START-like_dom_sf"/>
</dbReference>
<feature type="region of interest" description="Disordered" evidence="1">
    <location>
        <begin position="217"/>
        <end position="242"/>
    </location>
</feature>
<name>A0ABW3MDA9_9PSEU</name>
<sequence>MRAMKYTVSIEIDLPRERVVQMLADPAHLPKWLRGLVLHEPLSGVHGAVGTKSRVVMRMGQRKIECTEIITRREPVELRGIPKGSVVHFDREIAGEGMWSAMRDRLTEAGPEKTLWVSESEYRYSGLLMRLVGLLMPGAFRKQSQQHMRDFKAFAEQGKTSAKRTDGVFALVAAPSPRSCQCRRAGPGREHAGIRGHPPDWFGLSQCHGRRAAAMTAGPVAARRDQPSQFSRSGWRTRRRGV</sequence>
<protein>
    <submittedName>
        <fullName evidence="2">SRPBCC family protein</fullName>
    </submittedName>
</protein>
<evidence type="ECO:0000256" key="1">
    <source>
        <dbReference type="SAM" id="MobiDB-lite"/>
    </source>
</evidence>
<dbReference type="CDD" id="cd07812">
    <property type="entry name" value="SRPBCC"/>
    <property type="match status" value="1"/>
</dbReference>
<proteinExistence type="predicted"/>
<accession>A0ABW3MDA9</accession>